<evidence type="ECO:0000259" key="1">
    <source>
        <dbReference type="Pfam" id="PF21926"/>
    </source>
</evidence>
<comment type="caution">
    <text evidence="2">The sequence shown here is derived from an EMBL/GenBank/DDBJ whole genome shotgun (WGS) entry which is preliminary data.</text>
</comment>
<reference evidence="3" key="1">
    <citation type="journal article" date="2019" name="Int. J. Syst. Evol. Microbiol.">
        <title>The Global Catalogue of Microorganisms (GCM) 10K type strain sequencing project: providing services to taxonomists for standard genome sequencing and annotation.</title>
        <authorList>
            <consortium name="The Broad Institute Genomics Platform"/>
            <consortium name="The Broad Institute Genome Sequencing Center for Infectious Disease"/>
            <person name="Wu L."/>
            <person name="Ma J."/>
        </authorList>
    </citation>
    <scope>NUCLEOTIDE SEQUENCE [LARGE SCALE GENOMIC DNA]</scope>
    <source>
        <strain evidence="3">KCTC 12861</strain>
    </source>
</reference>
<organism evidence="2 3">
    <name type="scientific">Pseudovibrio japonicus</name>
    <dbReference type="NCBI Taxonomy" id="366534"/>
    <lineage>
        <taxon>Bacteria</taxon>
        <taxon>Pseudomonadati</taxon>
        <taxon>Pseudomonadota</taxon>
        <taxon>Alphaproteobacteria</taxon>
        <taxon>Hyphomicrobiales</taxon>
        <taxon>Stappiaceae</taxon>
        <taxon>Pseudovibrio</taxon>
    </lineage>
</organism>
<evidence type="ECO:0000313" key="2">
    <source>
        <dbReference type="EMBL" id="GHB41969.1"/>
    </source>
</evidence>
<evidence type="ECO:0000313" key="3">
    <source>
        <dbReference type="Proteomes" id="UP000637980"/>
    </source>
</evidence>
<dbReference type="Gene3D" id="3.40.630.30">
    <property type="match status" value="1"/>
</dbReference>
<proteinExistence type="predicted"/>
<dbReference type="EMBL" id="BMXE01000007">
    <property type="protein sequence ID" value="GHB41969.1"/>
    <property type="molecule type" value="Genomic_DNA"/>
</dbReference>
<name>A0ABQ3EJ85_9HYPH</name>
<protein>
    <recommendedName>
        <fullName evidence="1">N-acyl amino acid synthase FeeM catalytic core domain-containing protein</fullName>
    </recommendedName>
</protein>
<dbReference type="SUPFAM" id="SSF55729">
    <property type="entry name" value="Acyl-CoA N-acyltransferases (Nat)"/>
    <property type="match status" value="1"/>
</dbReference>
<dbReference type="Proteomes" id="UP000637980">
    <property type="component" value="Unassembled WGS sequence"/>
</dbReference>
<feature type="domain" description="N-acyl amino acid synthase FeeM catalytic core" evidence="1">
    <location>
        <begin position="2"/>
        <end position="155"/>
    </location>
</feature>
<dbReference type="InterPro" id="IPR054597">
    <property type="entry name" value="FeeM_cat"/>
</dbReference>
<accession>A0ABQ3EJ85</accession>
<keyword evidence="3" id="KW-1185">Reference proteome</keyword>
<dbReference type="Pfam" id="PF21926">
    <property type="entry name" value="FeeM"/>
    <property type="match status" value="1"/>
</dbReference>
<sequence length="370" mass="42018">MLYDSYTSAGLMTENGTGYRFIPYYVLPSCYTFIAKTGDTVIATTTLIVKSREDLPLEKIFSLSPIQQWNRRIAEGGTLAIHPDHRSRNGELVHALLKYTFQLAREDLGLHDIVMASNPTHRAFYEGLLLFRRLSEEVIDTFDYVNGAPAVGGHLNLTEMRKDYAATYQGVPEQRNLFKYYMEYEFDSFQRPDKVVSTYNGNRWSPTNLDLFLHGPMQGASALTRSELELLRRRYPSRDYDWIFNRYSLPEPSALVDANAAGFVRLKSQNTTPVVVRRIEEDRIHVTCERPYELLEGRELELLHNSKFQPPTTLQSVTLTGGSEATLRYDAASSPAITALLTNAGKALQPRQAALSEVRNYHDNELAFVG</sequence>
<dbReference type="InterPro" id="IPR016181">
    <property type="entry name" value="Acyl_CoA_acyltransferase"/>
</dbReference>
<gene>
    <name evidence="2" type="ORF">GCM10007094_33970</name>
</gene>